<evidence type="ECO:0000313" key="3">
    <source>
        <dbReference type="Proteomes" id="UP000531216"/>
    </source>
</evidence>
<accession>A0A7W6BNY8</accession>
<dbReference type="EMBL" id="JACIDO010000003">
    <property type="protein sequence ID" value="MBB3935423.1"/>
    <property type="molecule type" value="Genomic_DNA"/>
</dbReference>
<sequence length="77" mass="8472">MQPNEHKAKPANTEAEEARQIEAQFAGLDNDLVEVEAQDGKPEPRDPILSDEDVDETSAGGLQYPPGVTTSEPERRR</sequence>
<feature type="compositionally biased region" description="Basic and acidic residues" evidence="1">
    <location>
        <begin position="38"/>
        <end position="48"/>
    </location>
</feature>
<feature type="region of interest" description="Disordered" evidence="1">
    <location>
        <begin position="27"/>
        <end position="77"/>
    </location>
</feature>
<evidence type="ECO:0000256" key="1">
    <source>
        <dbReference type="SAM" id="MobiDB-lite"/>
    </source>
</evidence>
<protein>
    <submittedName>
        <fullName evidence="2">Uncharacterized protein</fullName>
    </submittedName>
</protein>
<comment type="caution">
    <text evidence="2">The sequence shown here is derived from an EMBL/GenBank/DDBJ whole genome shotgun (WGS) entry which is preliminary data.</text>
</comment>
<name>A0A7W6BNY8_9HYPH</name>
<organism evidence="2 3">
    <name type="scientific">Aureimonas phyllosphaerae</name>
    <dbReference type="NCBI Taxonomy" id="1166078"/>
    <lineage>
        <taxon>Bacteria</taxon>
        <taxon>Pseudomonadati</taxon>
        <taxon>Pseudomonadota</taxon>
        <taxon>Alphaproteobacteria</taxon>
        <taxon>Hyphomicrobiales</taxon>
        <taxon>Aurantimonadaceae</taxon>
        <taxon>Aureimonas</taxon>
    </lineage>
</organism>
<proteinExistence type="predicted"/>
<dbReference type="OrthoDB" id="9908979at2"/>
<gene>
    <name evidence="2" type="ORF">GGR05_001567</name>
</gene>
<dbReference type="AlphaFoldDB" id="A0A7W6BNY8"/>
<evidence type="ECO:0000313" key="2">
    <source>
        <dbReference type="EMBL" id="MBB3935423.1"/>
    </source>
</evidence>
<keyword evidence="3" id="KW-1185">Reference proteome</keyword>
<dbReference type="Proteomes" id="UP000531216">
    <property type="component" value="Unassembled WGS sequence"/>
</dbReference>
<dbReference type="RefSeq" id="WP_090965951.1">
    <property type="nucleotide sequence ID" value="NZ_FOOA01000023.1"/>
</dbReference>
<reference evidence="2 3" key="1">
    <citation type="submission" date="2020-08" db="EMBL/GenBank/DDBJ databases">
        <title>Genomic Encyclopedia of Type Strains, Phase IV (KMG-IV): sequencing the most valuable type-strain genomes for metagenomic binning, comparative biology and taxonomic classification.</title>
        <authorList>
            <person name="Goeker M."/>
        </authorList>
    </citation>
    <scope>NUCLEOTIDE SEQUENCE [LARGE SCALE GENOMIC DNA]</scope>
    <source>
        <strain evidence="2 3">DSM 25024</strain>
    </source>
</reference>